<sequence>MSVRVGVVGPGAIAERHAAALLAAGAELVAVAGPEREQAAAFARSFGASAAYGTAEELYAHPGLDAVVVASPHAHHASQTLAALEAGLHVLCEIPIALSLPEAQAVAEAARAAGRQVAVAHTLRHCLPYLRVREEVERGALHVRHVVARTLMLRQDDTGMGGRPRGWTDDVLWHHGAHTVDAALWFLGTTGAEVCGLRGEPWPGVEVCGLRGEPWPGSGRPMDGGAVLRTPDGGLATIALSYHARLQARDMTIIAEDRTLHLSGGVLREHDGTVLADCGDRMEHDGLARQDADFVAAITGGRPPGCTVADILPAMRVLHEWGAR</sequence>
<dbReference type="Pfam" id="PF19858">
    <property type="entry name" value="OxRdtase_C"/>
    <property type="match status" value="1"/>
</dbReference>
<dbReference type="Gene3D" id="3.30.360.10">
    <property type="entry name" value="Dihydrodipicolinate Reductase, domain 2"/>
    <property type="match status" value="1"/>
</dbReference>
<organism evidence="3 4">
    <name type="scientific">Nonomuraea typhae</name>
    <dbReference type="NCBI Taxonomy" id="2603600"/>
    <lineage>
        <taxon>Bacteria</taxon>
        <taxon>Bacillati</taxon>
        <taxon>Actinomycetota</taxon>
        <taxon>Actinomycetes</taxon>
        <taxon>Streptosporangiales</taxon>
        <taxon>Streptosporangiaceae</taxon>
        <taxon>Nonomuraea</taxon>
    </lineage>
</organism>
<dbReference type="EMBL" id="JBITGY010000005">
    <property type="protein sequence ID" value="MFI6499582.1"/>
    <property type="molecule type" value="Genomic_DNA"/>
</dbReference>
<name>A0ABW7YUI7_9ACTN</name>
<feature type="domain" description="4-carboxy-2-hydroxymuconate-6-semialdehyde dehydrogenase-like C-terminal" evidence="2">
    <location>
        <begin position="132"/>
        <end position="243"/>
    </location>
</feature>
<dbReference type="InterPro" id="IPR000683">
    <property type="entry name" value="Gfo/Idh/MocA-like_OxRdtase_N"/>
</dbReference>
<evidence type="ECO:0000259" key="1">
    <source>
        <dbReference type="Pfam" id="PF01408"/>
    </source>
</evidence>
<evidence type="ECO:0000313" key="3">
    <source>
        <dbReference type="EMBL" id="MFI6499582.1"/>
    </source>
</evidence>
<dbReference type="InterPro" id="IPR036291">
    <property type="entry name" value="NAD(P)-bd_dom_sf"/>
</dbReference>
<dbReference type="Proteomes" id="UP001612741">
    <property type="component" value="Unassembled WGS sequence"/>
</dbReference>
<protein>
    <submittedName>
        <fullName evidence="3">Gfo/Idh/MocA family protein</fullName>
    </submittedName>
</protein>
<evidence type="ECO:0000313" key="4">
    <source>
        <dbReference type="Proteomes" id="UP001612741"/>
    </source>
</evidence>
<dbReference type="InterPro" id="IPR045560">
    <property type="entry name" value="LigC_C"/>
</dbReference>
<dbReference type="PANTHER" id="PTHR43249">
    <property type="entry name" value="UDP-N-ACETYL-2-AMINO-2-DEOXY-D-GLUCURONATE OXIDASE"/>
    <property type="match status" value="1"/>
</dbReference>
<dbReference type="PANTHER" id="PTHR43249:SF1">
    <property type="entry name" value="D-GLUCOSIDE 3-DEHYDROGENASE"/>
    <property type="match status" value="1"/>
</dbReference>
<keyword evidence="4" id="KW-1185">Reference proteome</keyword>
<comment type="caution">
    <text evidence="3">The sequence shown here is derived from an EMBL/GenBank/DDBJ whole genome shotgun (WGS) entry which is preliminary data.</text>
</comment>
<proteinExistence type="predicted"/>
<dbReference type="Gene3D" id="3.40.50.720">
    <property type="entry name" value="NAD(P)-binding Rossmann-like Domain"/>
    <property type="match status" value="1"/>
</dbReference>
<dbReference type="RefSeq" id="WP_397082990.1">
    <property type="nucleotide sequence ID" value="NZ_JBITGY010000005.1"/>
</dbReference>
<dbReference type="SUPFAM" id="SSF51735">
    <property type="entry name" value="NAD(P)-binding Rossmann-fold domains"/>
    <property type="match status" value="1"/>
</dbReference>
<dbReference type="InterPro" id="IPR052515">
    <property type="entry name" value="Gfo/Idh/MocA_Oxidoreductase"/>
</dbReference>
<evidence type="ECO:0000259" key="2">
    <source>
        <dbReference type="Pfam" id="PF19858"/>
    </source>
</evidence>
<accession>A0ABW7YUI7</accession>
<reference evidence="3 4" key="1">
    <citation type="submission" date="2024-10" db="EMBL/GenBank/DDBJ databases">
        <title>The Natural Products Discovery Center: Release of the First 8490 Sequenced Strains for Exploring Actinobacteria Biosynthetic Diversity.</title>
        <authorList>
            <person name="Kalkreuter E."/>
            <person name="Kautsar S.A."/>
            <person name="Yang D."/>
            <person name="Bader C.D."/>
            <person name="Teijaro C.N."/>
            <person name="Fluegel L."/>
            <person name="Davis C.M."/>
            <person name="Simpson J.R."/>
            <person name="Lauterbach L."/>
            <person name="Steele A.D."/>
            <person name="Gui C."/>
            <person name="Meng S."/>
            <person name="Li G."/>
            <person name="Viehrig K."/>
            <person name="Ye F."/>
            <person name="Su P."/>
            <person name="Kiefer A.F."/>
            <person name="Nichols A."/>
            <person name="Cepeda A.J."/>
            <person name="Yan W."/>
            <person name="Fan B."/>
            <person name="Jiang Y."/>
            <person name="Adhikari A."/>
            <person name="Zheng C.-J."/>
            <person name="Schuster L."/>
            <person name="Cowan T.M."/>
            <person name="Smanski M.J."/>
            <person name="Chevrette M.G."/>
            <person name="De Carvalho L.P.S."/>
            <person name="Shen B."/>
        </authorList>
    </citation>
    <scope>NUCLEOTIDE SEQUENCE [LARGE SCALE GENOMIC DNA]</scope>
    <source>
        <strain evidence="3 4">NPDC050545</strain>
    </source>
</reference>
<gene>
    <name evidence="3" type="ORF">ACIBG2_19500</name>
</gene>
<dbReference type="SUPFAM" id="SSF55347">
    <property type="entry name" value="Glyceraldehyde-3-phosphate dehydrogenase-like, C-terminal domain"/>
    <property type="match status" value="1"/>
</dbReference>
<dbReference type="Pfam" id="PF01408">
    <property type="entry name" value="GFO_IDH_MocA"/>
    <property type="match status" value="1"/>
</dbReference>
<feature type="domain" description="Gfo/Idh/MocA-like oxidoreductase N-terminal" evidence="1">
    <location>
        <begin position="3"/>
        <end position="121"/>
    </location>
</feature>